<protein>
    <recommendedName>
        <fullName evidence="3">N-acetyltransferase domain-containing protein</fullName>
    </recommendedName>
</protein>
<evidence type="ECO:0008006" key="3">
    <source>
        <dbReference type="Google" id="ProtNLM"/>
    </source>
</evidence>
<dbReference type="EMBL" id="CP003600">
    <property type="protein sequence ID" value="AFY92175.1"/>
    <property type="molecule type" value="Genomic_DNA"/>
</dbReference>
<accession>K9UBG2</accession>
<reference evidence="1 2" key="1">
    <citation type="submission" date="2012-05" db="EMBL/GenBank/DDBJ databases">
        <title>Finished chromosome of genome of Chamaesiphon sp. PCC 6605.</title>
        <authorList>
            <consortium name="US DOE Joint Genome Institute"/>
            <person name="Gugger M."/>
            <person name="Coursin T."/>
            <person name="Rippka R."/>
            <person name="Tandeau De Marsac N."/>
            <person name="Huntemann M."/>
            <person name="Wei C.-L."/>
            <person name="Han J."/>
            <person name="Detter J.C."/>
            <person name="Han C."/>
            <person name="Tapia R."/>
            <person name="Chen A."/>
            <person name="Kyrpides N."/>
            <person name="Mavromatis K."/>
            <person name="Markowitz V."/>
            <person name="Szeto E."/>
            <person name="Ivanova N."/>
            <person name="Pagani I."/>
            <person name="Pati A."/>
            <person name="Goodwin L."/>
            <person name="Nordberg H.P."/>
            <person name="Cantor M.N."/>
            <person name="Hua S.X."/>
            <person name="Woyke T."/>
            <person name="Kerfeld C.A."/>
        </authorList>
    </citation>
    <scope>NUCLEOTIDE SEQUENCE [LARGE SCALE GENOMIC DNA]</scope>
    <source>
        <strain evidence="2">ATCC 27169 / PCC 6605</strain>
    </source>
</reference>
<gene>
    <name evidence="1" type="ORF">Cha6605_0917</name>
</gene>
<dbReference type="KEGG" id="cmp:Cha6605_0917"/>
<sequence>MILPVSTTIRKNKILSVQFEVPLIRVRDASSIVGSLVTLTTKHLNDFRAVWREQLRTSADEDQYWDWEQKQRIYLAGGAGIYEGYAIECEQLTQGMMILQVRGYRSQIDTNRRLVYVHSLATAPWNRLSNPNLNGFRAVGSALLRFARFRSEELDYGGLVGLHSLPTAEMFYRKMGMIDGGSDAEKENLTYFEWYRRDPASIEESRIDEGIESDD</sequence>
<organism evidence="1 2">
    <name type="scientific">Chamaesiphon minutus (strain ATCC 27169 / PCC 6605)</name>
    <dbReference type="NCBI Taxonomy" id="1173020"/>
    <lineage>
        <taxon>Bacteria</taxon>
        <taxon>Bacillati</taxon>
        <taxon>Cyanobacteriota</taxon>
        <taxon>Cyanophyceae</taxon>
        <taxon>Gomontiellales</taxon>
        <taxon>Chamaesiphonaceae</taxon>
        <taxon>Chamaesiphon</taxon>
    </lineage>
</organism>
<evidence type="ECO:0000313" key="2">
    <source>
        <dbReference type="Proteomes" id="UP000010366"/>
    </source>
</evidence>
<name>K9UBG2_CHAP6</name>
<dbReference type="eggNOG" id="ENOG5032QXF">
    <property type="taxonomic scope" value="Bacteria"/>
</dbReference>
<proteinExistence type="predicted"/>
<evidence type="ECO:0000313" key="1">
    <source>
        <dbReference type="EMBL" id="AFY92175.1"/>
    </source>
</evidence>
<keyword evidence="2" id="KW-1185">Reference proteome</keyword>
<dbReference type="OrthoDB" id="6064764at2"/>
<dbReference type="Proteomes" id="UP000010366">
    <property type="component" value="Chromosome"/>
</dbReference>
<dbReference type="AlphaFoldDB" id="K9UBG2"/>
<dbReference type="STRING" id="1173020.Cha6605_0917"/>
<dbReference type="HOGENOM" id="CLU_107179_0_0_3"/>